<dbReference type="InterPro" id="IPR019438">
    <property type="entry name" value="Q_salvage"/>
</dbReference>
<evidence type="ECO:0000256" key="6">
    <source>
        <dbReference type="RuleBase" id="RU365002"/>
    </source>
</evidence>
<dbReference type="PANTHER" id="PTHR21314:SF0">
    <property type="entry name" value="QUEUOSINE 5'-PHOSPHATE N-GLYCOSYLASE_HYDROLASE"/>
    <property type="match status" value="1"/>
</dbReference>
<reference evidence="8 9" key="1">
    <citation type="submission" date="2017-06" db="EMBL/GenBank/DDBJ databases">
        <title>A platform for efficient transgenesis in Macrostomum lignano, a flatworm model organism for stem cell research.</title>
        <authorList>
            <person name="Berezikov E."/>
        </authorList>
    </citation>
    <scope>NUCLEOTIDE SEQUENCE [LARGE SCALE GENOMIC DNA]</scope>
    <source>
        <strain evidence="8">DV1</strain>
        <tissue evidence="8">Whole organism</tissue>
    </source>
</reference>
<comment type="function">
    <text evidence="6">Catalyzes the hydrolysis of queuosine 5'-phosphate, releasing the nucleobase queuine (q). Is required for salvage of queuine from exogenous queuosine (Q) that is imported and then converted to queuosine 5'-phosphate intracellularly.</text>
</comment>
<keyword evidence="9" id="KW-1185">Reference proteome</keyword>
<dbReference type="STRING" id="282301.A0A267G8R3"/>
<accession>A0A267G8R3</accession>
<comment type="catalytic activity">
    <reaction evidence="5 6">
        <text>queuosine 5'-phosphate + H2O = queuine + D-ribose 5-phosphate</text>
        <dbReference type="Rhea" id="RHEA:75387"/>
        <dbReference type="ChEBI" id="CHEBI:15377"/>
        <dbReference type="ChEBI" id="CHEBI:17433"/>
        <dbReference type="ChEBI" id="CHEBI:78346"/>
        <dbReference type="ChEBI" id="CHEBI:194371"/>
    </reaction>
    <physiologicalReaction direction="left-to-right" evidence="5 6">
        <dbReference type="Rhea" id="RHEA:75388"/>
    </physiologicalReaction>
</comment>
<evidence type="ECO:0000256" key="4">
    <source>
        <dbReference type="ARBA" id="ARBA00035393"/>
    </source>
</evidence>
<dbReference type="AlphaFoldDB" id="A0A267G8R3"/>
<evidence type="ECO:0000256" key="1">
    <source>
        <dbReference type="ARBA" id="ARBA00022801"/>
    </source>
</evidence>
<comment type="caution">
    <text evidence="8">The sequence shown here is derived from an EMBL/GenBank/DDBJ whole genome shotgun (WGS) entry which is preliminary data.</text>
</comment>
<evidence type="ECO:0000256" key="3">
    <source>
        <dbReference type="ARBA" id="ARBA00035306"/>
    </source>
</evidence>
<dbReference type="Proteomes" id="UP000215902">
    <property type="component" value="Unassembled WGS sequence"/>
</dbReference>
<dbReference type="GO" id="GO:0016787">
    <property type="term" value="F:hydrolase activity"/>
    <property type="evidence" value="ECO:0007669"/>
    <property type="project" value="UniProtKB-KW"/>
</dbReference>
<proteinExistence type="inferred from homology"/>
<comment type="similarity">
    <text evidence="2 6">Belongs to the QNG1 protein family.</text>
</comment>
<evidence type="ECO:0000313" key="9">
    <source>
        <dbReference type="Proteomes" id="UP000215902"/>
    </source>
</evidence>
<evidence type="ECO:0000313" key="8">
    <source>
        <dbReference type="EMBL" id="PAA82435.1"/>
    </source>
</evidence>
<feature type="non-terminal residue" evidence="8">
    <location>
        <position position="1"/>
    </location>
</feature>
<dbReference type="EC" id="3.2.2.-" evidence="6"/>
<dbReference type="Pfam" id="PF10343">
    <property type="entry name" value="Q_salvage"/>
    <property type="match status" value="1"/>
</dbReference>
<evidence type="ECO:0000313" key="7">
    <source>
        <dbReference type="EMBL" id="PAA75591.1"/>
    </source>
</evidence>
<keyword evidence="1 6" id="KW-0378">Hydrolase</keyword>
<evidence type="ECO:0000256" key="2">
    <source>
        <dbReference type="ARBA" id="ARBA00035119"/>
    </source>
</evidence>
<organism evidence="8 9">
    <name type="scientific">Macrostomum lignano</name>
    <dbReference type="NCBI Taxonomy" id="282301"/>
    <lineage>
        <taxon>Eukaryota</taxon>
        <taxon>Metazoa</taxon>
        <taxon>Spiralia</taxon>
        <taxon>Lophotrochozoa</taxon>
        <taxon>Platyhelminthes</taxon>
        <taxon>Rhabditophora</taxon>
        <taxon>Macrostomorpha</taxon>
        <taxon>Macrostomida</taxon>
        <taxon>Macrostomidae</taxon>
        <taxon>Macrostomum</taxon>
    </lineage>
</organism>
<protein>
    <recommendedName>
        <fullName evidence="3 6">Queuosine 5'-phosphate N-glycosylase/hydrolase</fullName>
        <ecNumber evidence="6">3.2.2.-</ecNumber>
    </recommendedName>
    <alternativeName>
        <fullName evidence="4 6">Queuosine-nucleotide N-glycosylase/hydrolase</fullName>
    </alternativeName>
</protein>
<name>A0A267G8R3_9PLAT</name>
<dbReference type="PANTHER" id="PTHR21314">
    <property type="entry name" value="QUEUOSINE 5'-PHOSPHATE N-GLYCOSYLASE_HYDROLASE-RELATED"/>
    <property type="match status" value="1"/>
</dbReference>
<gene>
    <name evidence="8" type="ORF">BOX15_Mlig025852g2</name>
    <name evidence="7" type="ORF">BOX15_Mlig025852g3</name>
</gene>
<evidence type="ECO:0000256" key="5">
    <source>
        <dbReference type="ARBA" id="ARBA00048204"/>
    </source>
</evidence>
<dbReference type="EMBL" id="NIVC01000470">
    <property type="protein sequence ID" value="PAA82435.1"/>
    <property type="molecule type" value="Genomic_DNA"/>
</dbReference>
<dbReference type="GO" id="GO:0006400">
    <property type="term" value="P:tRNA modification"/>
    <property type="evidence" value="ECO:0007669"/>
    <property type="project" value="TreeGrafter"/>
</dbReference>
<sequence>SAMSAGDREEPAMWPREAASWIVSQADHVTVLEAGIRSLADTLQPVFERGEYSLASWRRHPLNPKSADGRAVSWVFLADTLNFSFWSDAEADAKFCVTYAGERHTGYWSLCAAINRTLDEGFDLLDPKLWPGLTLDRLIHLLRGDRSEMPLMQERLDCLQETGRILVDRYGGDFNNVLLAAAGSARRLLELVVTEFPCYRDVSVYKGCRVGLYKRAQILVADIWGALEGAGPADFNDIDCLTAFADYRIPQALEYFGVLQYGPSLREALNERRMLPNGHPMEVEIRGATIHAVELLASEMRRRFSTSGNGHRLINSVLLDHYLWDYRRQFADKIDHLPFHRTRCIYY</sequence>
<dbReference type="OrthoDB" id="416777at2759"/>
<dbReference type="EMBL" id="NIVC01000873">
    <property type="protein sequence ID" value="PAA75591.1"/>
    <property type="molecule type" value="Genomic_DNA"/>
</dbReference>